<feature type="region of interest" description="Disordered" evidence="1">
    <location>
        <begin position="192"/>
        <end position="224"/>
    </location>
</feature>
<reference evidence="2 3" key="1">
    <citation type="journal article" date="2016" name="Genome Biol. Evol.">
        <title>Divergent and convergent evolution of fungal pathogenicity.</title>
        <authorList>
            <person name="Shang Y."/>
            <person name="Xiao G."/>
            <person name="Zheng P."/>
            <person name="Cen K."/>
            <person name="Zhan S."/>
            <person name="Wang C."/>
        </authorList>
    </citation>
    <scope>NUCLEOTIDE SEQUENCE [LARGE SCALE GENOMIC DNA]</scope>
    <source>
        <strain evidence="2 3">ARSEF 7405</strain>
    </source>
</reference>
<gene>
    <name evidence="2" type="ORF">AAP_00064</name>
</gene>
<protein>
    <submittedName>
        <fullName evidence="2">14-3-3 domain protein</fullName>
    </submittedName>
</protein>
<dbReference type="OrthoDB" id="5370350at2759"/>
<feature type="compositionally biased region" description="Basic residues" evidence="1">
    <location>
        <begin position="203"/>
        <end position="214"/>
    </location>
</feature>
<keyword evidence="3" id="KW-1185">Reference proteome</keyword>
<evidence type="ECO:0000256" key="1">
    <source>
        <dbReference type="SAM" id="MobiDB-lite"/>
    </source>
</evidence>
<name>A0A168DJ57_9EURO</name>
<dbReference type="Gene3D" id="1.20.190.20">
    <property type="entry name" value="14-3-3 domain"/>
    <property type="match status" value="1"/>
</dbReference>
<dbReference type="AlphaFoldDB" id="A0A168DJ57"/>
<evidence type="ECO:0000313" key="3">
    <source>
        <dbReference type="Proteomes" id="UP000242877"/>
    </source>
</evidence>
<proteinExistence type="predicted"/>
<sequence>MKASFYHAFVLFHNQPTIMEEPETPVDANGGEARVDEFLGEMPDPEDVPVGTGTNSVLPTSELFSIQPSEMNKASTIHLRPRGLCVEEPAKHATSFLLPAVDYSPRTTACFSQAASIADTLLFGSHPLRISVKVEYAAYLYDCLHDSEASRIVAKRAILDTYSATEDMDDESFEDAQELVGILGKISKNKRKATSLGGGSTRRVNRLTHRRSKSGHSTNTWTFGNDRRRYSRKSLSGGTVEIHEIFTGSTPNRNSTFA</sequence>
<comment type="caution">
    <text evidence="2">The sequence shown here is derived from an EMBL/GenBank/DDBJ whole genome shotgun (WGS) entry which is preliminary data.</text>
</comment>
<dbReference type="Proteomes" id="UP000242877">
    <property type="component" value="Unassembled WGS sequence"/>
</dbReference>
<dbReference type="VEuPathDB" id="FungiDB:AAP_00064"/>
<accession>A0A168DJ57</accession>
<dbReference type="SUPFAM" id="SSF48445">
    <property type="entry name" value="14-3-3 protein"/>
    <property type="match status" value="1"/>
</dbReference>
<dbReference type="InterPro" id="IPR036815">
    <property type="entry name" value="14-3-3_dom_sf"/>
</dbReference>
<evidence type="ECO:0000313" key="2">
    <source>
        <dbReference type="EMBL" id="KZZ97803.1"/>
    </source>
</evidence>
<organism evidence="2 3">
    <name type="scientific">Ascosphaera apis ARSEF 7405</name>
    <dbReference type="NCBI Taxonomy" id="392613"/>
    <lineage>
        <taxon>Eukaryota</taxon>
        <taxon>Fungi</taxon>
        <taxon>Dikarya</taxon>
        <taxon>Ascomycota</taxon>
        <taxon>Pezizomycotina</taxon>
        <taxon>Eurotiomycetes</taxon>
        <taxon>Eurotiomycetidae</taxon>
        <taxon>Onygenales</taxon>
        <taxon>Ascosphaeraceae</taxon>
        <taxon>Ascosphaera</taxon>
    </lineage>
</organism>
<dbReference type="EMBL" id="AZGZ01000001">
    <property type="protein sequence ID" value="KZZ97803.1"/>
    <property type="molecule type" value="Genomic_DNA"/>
</dbReference>